<dbReference type="GO" id="GO:0071424">
    <property type="term" value="F:rRNA (cytosine-N4-)-methyltransferase activity"/>
    <property type="evidence" value="ECO:0007669"/>
    <property type="project" value="TreeGrafter"/>
</dbReference>
<keyword evidence="4 7" id="KW-0489">Methyltransferase</keyword>
<evidence type="ECO:0000256" key="6">
    <source>
        <dbReference type="ARBA" id="ARBA00022691"/>
    </source>
</evidence>
<sequence>MDNTDRGFSYKENAKLDMRMDLSSPLKASDILNNYSEEQIDKILYKNADVKFSRKIAKAIVENRPFDYSNKLVELLRDILPAKVVREKNPAKQVFQALRIEVNDELNSIKEMLDSLPQLMNKDGKILIITFHSKEDYLVKKFYQDLNYVDPIKAKLPTFDENKSWSQKIIFPSKTEIETNKRAKSAKLRVITKL</sequence>
<gene>
    <name evidence="7" type="primary">mraW</name>
    <name evidence="7" type="ORF">NCTC10112_00095</name>
</gene>
<dbReference type="Gene3D" id="3.40.50.150">
    <property type="entry name" value="Vaccinia Virus protein VP39"/>
    <property type="match status" value="1"/>
</dbReference>
<comment type="similarity">
    <text evidence="1">Belongs to the methyltransferase superfamily. RsmH family.</text>
</comment>
<dbReference type="AlphaFoldDB" id="A0A448ZVD6"/>
<organism evidence="7 8">
    <name type="scientific">Metamycoplasma orale</name>
    <name type="common">Mycoplasma orale</name>
    <dbReference type="NCBI Taxonomy" id="2121"/>
    <lineage>
        <taxon>Bacteria</taxon>
        <taxon>Bacillati</taxon>
        <taxon>Mycoplasmatota</taxon>
        <taxon>Mycoplasmoidales</taxon>
        <taxon>Metamycoplasmataceae</taxon>
        <taxon>Metamycoplasma</taxon>
    </lineage>
</organism>
<dbReference type="GO" id="GO:0005737">
    <property type="term" value="C:cytoplasm"/>
    <property type="evidence" value="ECO:0007669"/>
    <property type="project" value="TreeGrafter"/>
</dbReference>
<dbReference type="EMBL" id="LR214940">
    <property type="protein sequence ID" value="VEU55208.1"/>
    <property type="molecule type" value="Genomic_DNA"/>
</dbReference>
<dbReference type="PANTHER" id="PTHR11265">
    <property type="entry name" value="S-ADENOSYL-METHYLTRANSFERASE MRAW"/>
    <property type="match status" value="1"/>
</dbReference>
<keyword evidence="5 7" id="KW-0808">Transferase</keyword>
<evidence type="ECO:0000256" key="4">
    <source>
        <dbReference type="ARBA" id="ARBA00022603"/>
    </source>
</evidence>
<dbReference type="InterPro" id="IPR002903">
    <property type="entry name" value="RsmH"/>
</dbReference>
<evidence type="ECO:0000313" key="7">
    <source>
        <dbReference type="EMBL" id="VEU55208.1"/>
    </source>
</evidence>
<keyword evidence="6" id="KW-0949">S-adenosyl-L-methionine</keyword>
<evidence type="ECO:0000256" key="2">
    <source>
        <dbReference type="ARBA" id="ARBA00022490"/>
    </source>
</evidence>
<dbReference type="SUPFAM" id="SSF81799">
    <property type="entry name" value="Putative methyltransferase TM0872, insert domain"/>
    <property type="match status" value="1"/>
</dbReference>
<evidence type="ECO:0000256" key="3">
    <source>
        <dbReference type="ARBA" id="ARBA00022552"/>
    </source>
</evidence>
<keyword evidence="2" id="KW-0963">Cytoplasm</keyword>
<accession>A0A448ZVD6</accession>
<evidence type="ECO:0000256" key="1">
    <source>
        <dbReference type="ARBA" id="ARBA00010396"/>
    </source>
</evidence>
<dbReference type="Pfam" id="PF01795">
    <property type="entry name" value="Methyltransf_5"/>
    <property type="match status" value="1"/>
</dbReference>
<dbReference type="KEGG" id="mob:NCTC10112_00095"/>
<keyword evidence="3" id="KW-0698">rRNA processing</keyword>
<dbReference type="PANTHER" id="PTHR11265:SF0">
    <property type="entry name" value="12S RRNA N4-METHYLCYTIDINE METHYLTRANSFERASE"/>
    <property type="match status" value="1"/>
</dbReference>
<keyword evidence="8" id="KW-1185">Reference proteome</keyword>
<protein>
    <submittedName>
        <fullName evidence="7">S-adenosyl-methyltransferase</fullName>
        <ecNumber evidence="7">2.1.1.-</ecNumber>
        <ecNumber evidence="7">2.1.1.199</ecNumber>
    </submittedName>
</protein>
<dbReference type="Proteomes" id="UP000290482">
    <property type="component" value="Chromosome"/>
</dbReference>
<evidence type="ECO:0000256" key="5">
    <source>
        <dbReference type="ARBA" id="ARBA00022679"/>
    </source>
</evidence>
<dbReference type="SUPFAM" id="SSF53335">
    <property type="entry name" value="S-adenosyl-L-methionine-dependent methyltransferases"/>
    <property type="match status" value="1"/>
</dbReference>
<dbReference type="Gene3D" id="1.10.150.170">
    <property type="entry name" value="Putative methyltransferase TM0872, insert domain"/>
    <property type="match status" value="1"/>
</dbReference>
<reference evidence="7 8" key="1">
    <citation type="submission" date="2019-01" db="EMBL/GenBank/DDBJ databases">
        <authorList>
            <consortium name="Pathogen Informatics"/>
        </authorList>
    </citation>
    <scope>NUCLEOTIDE SEQUENCE [LARGE SCALE GENOMIC DNA]</scope>
    <source>
        <strain evidence="7 8">NCTC10112</strain>
    </source>
</reference>
<name>A0A448ZVD6_METOS</name>
<dbReference type="EC" id="2.1.1.-" evidence="7"/>
<dbReference type="InterPro" id="IPR023397">
    <property type="entry name" value="SAM-dep_MeTrfase_MraW_recog"/>
</dbReference>
<proteinExistence type="inferred from homology"/>
<dbReference type="GO" id="GO:0070475">
    <property type="term" value="P:rRNA base methylation"/>
    <property type="evidence" value="ECO:0007669"/>
    <property type="project" value="TreeGrafter"/>
</dbReference>
<dbReference type="NCBIfam" id="TIGR00006">
    <property type="entry name" value="16S rRNA (cytosine(1402)-N(4))-methyltransferase RsmH"/>
    <property type="match status" value="1"/>
</dbReference>
<dbReference type="EC" id="2.1.1.199" evidence="7"/>
<dbReference type="InterPro" id="IPR029063">
    <property type="entry name" value="SAM-dependent_MTases_sf"/>
</dbReference>
<evidence type="ECO:0000313" key="8">
    <source>
        <dbReference type="Proteomes" id="UP000290482"/>
    </source>
</evidence>